<dbReference type="Ensembl" id="ENSATET00000036900.3">
    <property type="protein sequence ID" value="ENSATEP00000036380.2"/>
    <property type="gene ID" value="ENSATEG00000024997.3"/>
</dbReference>
<evidence type="ECO:0000256" key="1">
    <source>
        <dbReference type="SAM" id="MobiDB-lite"/>
    </source>
</evidence>
<keyword evidence="2" id="KW-0472">Membrane</keyword>
<dbReference type="GeneTree" id="ENSGT00940000174536"/>
<name>A0A3Q1JSL4_ANATE</name>
<dbReference type="STRING" id="64144.ENSATEP00000036380"/>
<keyword evidence="5" id="KW-1185">Reference proteome</keyword>
<reference evidence="4" key="3">
    <citation type="submission" date="2025-09" db="UniProtKB">
        <authorList>
            <consortium name="Ensembl"/>
        </authorList>
    </citation>
    <scope>IDENTIFICATION</scope>
</reference>
<evidence type="ECO:0000259" key="3">
    <source>
        <dbReference type="Pfam" id="PF13908"/>
    </source>
</evidence>
<reference evidence="4" key="2">
    <citation type="submission" date="2025-08" db="UniProtKB">
        <authorList>
            <consortium name="Ensembl"/>
        </authorList>
    </citation>
    <scope>IDENTIFICATION</scope>
</reference>
<sequence>EECGWITCHRYCCGDCNKRYCCSEKKYRLTQEQQDSCPVRSIFGCIVALIPCVALIICCVTPCCLIHKKCQERPVITTVIGAPLQPPTPSGHQPSHPGYQPEPVQPGFGDYPMPSAPPPSYQEATDPANFPAPFTRGHPMYPSQPPGQSYELLPLSHGFAQHPYNPAYDPQA</sequence>
<organism evidence="4 5">
    <name type="scientific">Anabas testudineus</name>
    <name type="common">Climbing perch</name>
    <name type="synonym">Anthias testudineus</name>
    <dbReference type="NCBI Taxonomy" id="64144"/>
    <lineage>
        <taxon>Eukaryota</taxon>
        <taxon>Metazoa</taxon>
        <taxon>Chordata</taxon>
        <taxon>Craniata</taxon>
        <taxon>Vertebrata</taxon>
        <taxon>Euteleostomi</taxon>
        <taxon>Actinopterygii</taxon>
        <taxon>Neopterygii</taxon>
        <taxon>Teleostei</taxon>
        <taxon>Neoteleostei</taxon>
        <taxon>Acanthomorphata</taxon>
        <taxon>Anabantaria</taxon>
        <taxon>Anabantiformes</taxon>
        <taxon>Anabantoidei</taxon>
        <taxon>Anabantidae</taxon>
        <taxon>Anabas</taxon>
    </lineage>
</organism>
<dbReference type="InParanoid" id="A0A3Q1JSL4"/>
<keyword evidence="2" id="KW-0812">Transmembrane</keyword>
<keyword evidence="2" id="KW-1133">Transmembrane helix</keyword>
<dbReference type="InterPro" id="IPR053891">
    <property type="entry name" value="Shisa_N"/>
</dbReference>
<protein>
    <recommendedName>
        <fullName evidence="3">Shisa N-terminal domain-containing protein</fullName>
    </recommendedName>
</protein>
<dbReference type="OrthoDB" id="9949323at2759"/>
<evidence type="ECO:0000256" key="2">
    <source>
        <dbReference type="SAM" id="Phobius"/>
    </source>
</evidence>
<evidence type="ECO:0000313" key="5">
    <source>
        <dbReference type="Proteomes" id="UP000265040"/>
    </source>
</evidence>
<accession>A0A3Q1JSL4</accession>
<feature type="transmembrane region" description="Helical" evidence="2">
    <location>
        <begin position="41"/>
        <end position="66"/>
    </location>
</feature>
<reference evidence="4" key="1">
    <citation type="submission" date="2021-04" db="EMBL/GenBank/DDBJ databases">
        <authorList>
            <consortium name="Wellcome Sanger Institute Data Sharing"/>
        </authorList>
    </citation>
    <scope>NUCLEOTIDE SEQUENCE [LARGE SCALE GENOMIC DNA]</scope>
</reference>
<feature type="region of interest" description="Disordered" evidence="1">
    <location>
        <begin position="81"/>
        <end position="156"/>
    </location>
</feature>
<proteinExistence type="predicted"/>
<dbReference type="AlphaFoldDB" id="A0A3Q1JSL4"/>
<dbReference type="Proteomes" id="UP000265040">
    <property type="component" value="Chromosome 5"/>
</dbReference>
<evidence type="ECO:0000313" key="4">
    <source>
        <dbReference type="Ensembl" id="ENSATEP00000036380.2"/>
    </source>
</evidence>
<feature type="domain" description="Shisa N-terminal" evidence="3">
    <location>
        <begin position="7"/>
        <end position="37"/>
    </location>
</feature>
<dbReference type="Pfam" id="PF13908">
    <property type="entry name" value="Shisa_N"/>
    <property type="match status" value="1"/>
</dbReference>